<evidence type="ECO:0000256" key="1">
    <source>
        <dbReference type="SAM" id="Phobius"/>
    </source>
</evidence>
<proteinExistence type="predicted"/>
<dbReference type="Proteomes" id="UP001202248">
    <property type="component" value="Unassembled WGS sequence"/>
</dbReference>
<feature type="transmembrane region" description="Helical" evidence="1">
    <location>
        <begin position="6"/>
        <end position="28"/>
    </location>
</feature>
<dbReference type="RefSeq" id="WP_240830393.1">
    <property type="nucleotide sequence ID" value="NZ_JAKWBL010000002.1"/>
</dbReference>
<reference evidence="2 3" key="1">
    <citation type="submission" date="2022-02" db="EMBL/GenBank/DDBJ databases">
        <authorList>
            <person name="Min J."/>
        </authorList>
    </citation>
    <scope>NUCLEOTIDE SEQUENCE [LARGE SCALE GENOMIC DNA]</scope>
    <source>
        <strain evidence="2 3">GR10-1</strain>
    </source>
</reference>
<comment type="caution">
    <text evidence="2">The sequence shown here is derived from an EMBL/GenBank/DDBJ whole genome shotgun (WGS) entry which is preliminary data.</text>
</comment>
<dbReference type="EMBL" id="JAKWBL010000002">
    <property type="protein sequence ID" value="MCH5598716.1"/>
    <property type="molecule type" value="Genomic_DNA"/>
</dbReference>
<evidence type="ECO:0008006" key="4">
    <source>
        <dbReference type="Google" id="ProtNLM"/>
    </source>
</evidence>
<feature type="transmembrane region" description="Helical" evidence="1">
    <location>
        <begin position="161"/>
        <end position="183"/>
    </location>
</feature>
<protein>
    <recommendedName>
        <fullName evidence="4">DUF445 family protein</fullName>
    </recommendedName>
</protein>
<gene>
    <name evidence="2" type="ORF">MKP09_12750</name>
</gene>
<evidence type="ECO:0000313" key="2">
    <source>
        <dbReference type="EMBL" id="MCH5598716.1"/>
    </source>
</evidence>
<name>A0ABS9SK97_9BACT</name>
<organism evidence="2 3">
    <name type="scientific">Niabella ginsengisoli</name>
    <dbReference type="NCBI Taxonomy" id="522298"/>
    <lineage>
        <taxon>Bacteria</taxon>
        <taxon>Pseudomonadati</taxon>
        <taxon>Bacteroidota</taxon>
        <taxon>Chitinophagia</taxon>
        <taxon>Chitinophagales</taxon>
        <taxon>Chitinophagaceae</taxon>
        <taxon>Niabella</taxon>
    </lineage>
</organism>
<keyword evidence="1" id="KW-1133">Transmembrane helix</keyword>
<evidence type="ECO:0000313" key="3">
    <source>
        <dbReference type="Proteomes" id="UP001202248"/>
    </source>
</evidence>
<keyword evidence="1" id="KW-0812">Transmembrane</keyword>
<keyword evidence="1" id="KW-0472">Membrane</keyword>
<accession>A0ABS9SK97</accession>
<keyword evidence="3" id="KW-1185">Reference proteome</keyword>
<sequence length="184" mass="20839">MNPWMFSIPLISALIGWLFNILAGRYLLYNYLPKKKDQLSATLGSKIESVLPFSKLEEQIGNPELVEKAMPMIETHIDEFLSVKLPQEIPMLAMFVGNKTTDKIKEVFINQLRALFPKVMTTILSNLKEKINISKTIQAEIDKTDITVILKENLSGTMQRFGYTGLLLGFIIGAVNLLLFYAIQ</sequence>